<dbReference type="SUPFAM" id="SSF81383">
    <property type="entry name" value="F-box domain"/>
    <property type="match status" value="1"/>
</dbReference>
<organism evidence="4 5">
    <name type="scientific">Cinchona calisaya</name>
    <dbReference type="NCBI Taxonomy" id="153742"/>
    <lineage>
        <taxon>Eukaryota</taxon>
        <taxon>Viridiplantae</taxon>
        <taxon>Streptophyta</taxon>
        <taxon>Embryophyta</taxon>
        <taxon>Tracheophyta</taxon>
        <taxon>Spermatophyta</taxon>
        <taxon>Magnoliopsida</taxon>
        <taxon>eudicotyledons</taxon>
        <taxon>Gunneridae</taxon>
        <taxon>Pentapetalae</taxon>
        <taxon>asterids</taxon>
        <taxon>lamiids</taxon>
        <taxon>Gentianales</taxon>
        <taxon>Rubiaceae</taxon>
        <taxon>Cinchonoideae</taxon>
        <taxon>Cinchoneae</taxon>
        <taxon>Cinchona</taxon>
    </lineage>
</organism>
<dbReference type="EMBL" id="JBJUIK010000004">
    <property type="protein sequence ID" value="KAL3528771.1"/>
    <property type="molecule type" value="Genomic_DNA"/>
</dbReference>
<feature type="domain" description="F-box" evidence="2">
    <location>
        <begin position="41"/>
        <end position="73"/>
    </location>
</feature>
<feature type="domain" description="At1g61320/AtMIF1 LRR" evidence="3">
    <location>
        <begin position="178"/>
        <end position="364"/>
    </location>
</feature>
<dbReference type="SUPFAM" id="SSF52047">
    <property type="entry name" value="RNI-like"/>
    <property type="match status" value="1"/>
</dbReference>
<dbReference type="Proteomes" id="UP001630127">
    <property type="component" value="Unassembled WGS sequence"/>
</dbReference>
<evidence type="ECO:0000313" key="4">
    <source>
        <dbReference type="EMBL" id="KAL3528771.1"/>
    </source>
</evidence>
<proteinExistence type="predicted"/>
<reference evidence="4 5" key="1">
    <citation type="submission" date="2024-11" db="EMBL/GenBank/DDBJ databases">
        <title>A near-complete genome assembly of Cinchona calisaya.</title>
        <authorList>
            <person name="Lian D.C."/>
            <person name="Zhao X.W."/>
            <person name="Wei L."/>
        </authorList>
    </citation>
    <scope>NUCLEOTIDE SEQUENCE [LARGE SCALE GENOMIC DNA]</scope>
    <source>
        <tissue evidence="4">Nenye</tissue>
    </source>
</reference>
<dbReference type="Gene3D" id="1.20.1280.50">
    <property type="match status" value="1"/>
</dbReference>
<dbReference type="InterPro" id="IPR036047">
    <property type="entry name" value="F-box-like_dom_sf"/>
</dbReference>
<dbReference type="PANTHER" id="PTHR34145">
    <property type="entry name" value="OS02G0105600 PROTEIN"/>
    <property type="match status" value="1"/>
</dbReference>
<feature type="compositionally biased region" description="Basic and acidic residues" evidence="1">
    <location>
        <begin position="1"/>
        <end position="14"/>
    </location>
</feature>
<accession>A0ABD3AAJ6</accession>
<sequence>MQLQDDMEHPELELKRRRRRTTSIIPDEADAEKNKNRIGTLPDEILIDIISRLSLYEAGRTSVFSRGWRDLWKFTSGSLDFVGDQHDPKTVDPTRFLTWVNQVLELHQAPYVDKLSISFRSRIDDYDDDDDGGSPSPIVNSIGRWIRFVLQKEVRVFELQLFPGNRFPSPDLDTFSSLLVKLKSLRLVNVNIKDKTMEHLLSICPYLEKLSLEGSGYTKYLSVVSQSLKSLVVKHCHKLKSLVISSENLVSFEGFYNRDDPVYFDNVPLLSELKISGRYCESFVLLPQHHSHYCGQLEKLLLLVRSEMMYYCTLLFRRQIELPRLHNLKQLELIFSQAGESILYFVLFTKACPSLSTMQVQFTDIDAQSQEPN</sequence>
<evidence type="ECO:0000313" key="5">
    <source>
        <dbReference type="Proteomes" id="UP001630127"/>
    </source>
</evidence>
<keyword evidence="5" id="KW-1185">Reference proteome</keyword>
<name>A0ABD3AAJ6_9GENT</name>
<dbReference type="AlphaFoldDB" id="A0ABD3AAJ6"/>
<dbReference type="InterPro" id="IPR001810">
    <property type="entry name" value="F-box_dom"/>
</dbReference>
<evidence type="ECO:0000259" key="2">
    <source>
        <dbReference type="Pfam" id="PF00646"/>
    </source>
</evidence>
<comment type="caution">
    <text evidence="4">The sequence shown here is derived from an EMBL/GenBank/DDBJ whole genome shotgun (WGS) entry which is preliminary data.</text>
</comment>
<dbReference type="InterPro" id="IPR053772">
    <property type="entry name" value="At1g61320/At1g61330-like"/>
</dbReference>
<dbReference type="PANTHER" id="PTHR34145:SF68">
    <property type="entry name" value="FBD DOMAIN-CONTAINING PROTEIN"/>
    <property type="match status" value="1"/>
</dbReference>
<dbReference type="Gene3D" id="3.80.10.10">
    <property type="entry name" value="Ribonuclease Inhibitor"/>
    <property type="match status" value="1"/>
</dbReference>
<dbReference type="Pfam" id="PF23622">
    <property type="entry name" value="LRR_At1g61320_AtMIF1"/>
    <property type="match status" value="1"/>
</dbReference>
<evidence type="ECO:0008006" key="6">
    <source>
        <dbReference type="Google" id="ProtNLM"/>
    </source>
</evidence>
<evidence type="ECO:0000259" key="3">
    <source>
        <dbReference type="Pfam" id="PF23622"/>
    </source>
</evidence>
<dbReference type="InterPro" id="IPR032675">
    <property type="entry name" value="LRR_dom_sf"/>
</dbReference>
<dbReference type="InterPro" id="IPR055357">
    <property type="entry name" value="LRR_At1g61320_AtMIF1"/>
</dbReference>
<dbReference type="Pfam" id="PF00646">
    <property type="entry name" value="F-box"/>
    <property type="match status" value="1"/>
</dbReference>
<gene>
    <name evidence="4" type="ORF">ACH5RR_008093</name>
</gene>
<evidence type="ECO:0000256" key="1">
    <source>
        <dbReference type="SAM" id="MobiDB-lite"/>
    </source>
</evidence>
<feature type="region of interest" description="Disordered" evidence="1">
    <location>
        <begin position="1"/>
        <end position="28"/>
    </location>
</feature>
<protein>
    <recommendedName>
        <fullName evidence="6">F-box domain-containing protein</fullName>
    </recommendedName>
</protein>